<sequence>MAIVINPGLKYTWLRDNWSQAEYDAARDQIFNSLLSYRKHMRESGQLSAVPPTPPVSRPPPRPVPKASSASRAAFKAASGMARLNNIARTLSESAIAASTPSRSASAPTTAVGDRDVANPLVQDEDEDDKRAVEAEITKWETDGTEEAVDLLQFWEVRHGESTRNAQEHQADTAPIEKCNKISSPISPRRRHPPSAGICRSL</sequence>
<feature type="region of interest" description="Disordered" evidence="1">
    <location>
        <begin position="45"/>
        <end position="70"/>
    </location>
</feature>
<organism evidence="2 3">
    <name type="scientific">Coprinellus micaceus</name>
    <name type="common">Glistening ink-cap mushroom</name>
    <name type="synonym">Coprinus micaceus</name>
    <dbReference type="NCBI Taxonomy" id="71717"/>
    <lineage>
        <taxon>Eukaryota</taxon>
        <taxon>Fungi</taxon>
        <taxon>Dikarya</taxon>
        <taxon>Basidiomycota</taxon>
        <taxon>Agaricomycotina</taxon>
        <taxon>Agaricomycetes</taxon>
        <taxon>Agaricomycetidae</taxon>
        <taxon>Agaricales</taxon>
        <taxon>Agaricineae</taxon>
        <taxon>Psathyrellaceae</taxon>
        <taxon>Coprinellus</taxon>
    </lineage>
</organism>
<feature type="compositionally biased region" description="Low complexity" evidence="1">
    <location>
        <begin position="95"/>
        <end position="111"/>
    </location>
</feature>
<dbReference type="Proteomes" id="UP000298030">
    <property type="component" value="Unassembled WGS sequence"/>
</dbReference>
<protein>
    <submittedName>
        <fullName evidence="2">Uncharacterized protein</fullName>
    </submittedName>
</protein>
<feature type="compositionally biased region" description="Basic and acidic residues" evidence="1">
    <location>
        <begin position="161"/>
        <end position="171"/>
    </location>
</feature>
<gene>
    <name evidence="2" type="ORF">FA13DRAFT_1094954</name>
</gene>
<evidence type="ECO:0000256" key="1">
    <source>
        <dbReference type="SAM" id="MobiDB-lite"/>
    </source>
</evidence>
<feature type="region of interest" description="Disordered" evidence="1">
    <location>
        <begin position="161"/>
        <end position="202"/>
    </location>
</feature>
<comment type="caution">
    <text evidence="2">The sequence shown here is derived from an EMBL/GenBank/DDBJ whole genome shotgun (WGS) entry which is preliminary data.</text>
</comment>
<name>A0A4Y7SWC8_COPMI</name>
<reference evidence="2 3" key="1">
    <citation type="journal article" date="2019" name="Nat. Ecol. Evol.">
        <title>Megaphylogeny resolves global patterns of mushroom evolution.</title>
        <authorList>
            <person name="Varga T."/>
            <person name="Krizsan K."/>
            <person name="Foldi C."/>
            <person name="Dima B."/>
            <person name="Sanchez-Garcia M."/>
            <person name="Sanchez-Ramirez S."/>
            <person name="Szollosi G.J."/>
            <person name="Szarkandi J.G."/>
            <person name="Papp V."/>
            <person name="Albert L."/>
            <person name="Andreopoulos W."/>
            <person name="Angelini C."/>
            <person name="Antonin V."/>
            <person name="Barry K.W."/>
            <person name="Bougher N.L."/>
            <person name="Buchanan P."/>
            <person name="Buyck B."/>
            <person name="Bense V."/>
            <person name="Catcheside P."/>
            <person name="Chovatia M."/>
            <person name="Cooper J."/>
            <person name="Damon W."/>
            <person name="Desjardin D."/>
            <person name="Finy P."/>
            <person name="Geml J."/>
            <person name="Haridas S."/>
            <person name="Hughes K."/>
            <person name="Justo A."/>
            <person name="Karasinski D."/>
            <person name="Kautmanova I."/>
            <person name="Kiss B."/>
            <person name="Kocsube S."/>
            <person name="Kotiranta H."/>
            <person name="LaButti K.M."/>
            <person name="Lechner B.E."/>
            <person name="Liimatainen K."/>
            <person name="Lipzen A."/>
            <person name="Lukacs Z."/>
            <person name="Mihaltcheva S."/>
            <person name="Morgado L.N."/>
            <person name="Niskanen T."/>
            <person name="Noordeloos M.E."/>
            <person name="Ohm R.A."/>
            <person name="Ortiz-Santana B."/>
            <person name="Ovrebo C."/>
            <person name="Racz N."/>
            <person name="Riley R."/>
            <person name="Savchenko A."/>
            <person name="Shiryaev A."/>
            <person name="Soop K."/>
            <person name="Spirin V."/>
            <person name="Szebenyi C."/>
            <person name="Tomsovsky M."/>
            <person name="Tulloss R.E."/>
            <person name="Uehling J."/>
            <person name="Grigoriev I.V."/>
            <person name="Vagvolgyi C."/>
            <person name="Papp T."/>
            <person name="Martin F.M."/>
            <person name="Miettinen O."/>
            <person name="Hibbett D.S."/>
            <person name="Nagy L.G."/>
        </authorList>
    </citation>
    <scope>NUCLEOTIDE SEQUENCE [LARGE SCALE GENOMIC DNA]</scope>
    <source>
        <strain evidence="2 3">FP101781</strain>
    </source>
</reference>
<evidence type="ECO:0000313" key="2">
    <source>
        <dbReference type="EMBL" id="TEB26170.1"/>
    </source>
</evidence>
<dbReference type="EMBL" id="QPFP01000050">
    <property type="protein sequence ID" value="TEB26170.1"/>
    <property type="molecule type" value="Genomic_DNA"/>
</dbReference>
<keyword evidence="3" id="KW-1185">Reference proteome</keyword>
<feature type="region of interest" description="Disordered" evidence="1">
    <location>
        <begin position="95"/>
        <end position="130"/>
    </location>
</feature>
<dbReference type="AlphaFoldDB" id="A0A4Y7SWC8"/>
<proteinExistence type="predicted"/>
<evidence type="ECO:0000313" key="3">
    <source>
        <dbReference type="Proteomes" id="UP000298030"/>
    </source>
</evidence>
<feature type="compositionally biased region" description="Pro residues" evidence="1">
    <location>
        <begin position="51"/>
        <end position="64"/>
    </location>
</feature>
<accession>A0A4Y7SWC8</accession>